<evidence type="ECO:0000313" key="4">
    <source>
        <dbReference type="Proteomes" id="UP001208689"/>
    </source>
</evidence>
<dbReference type="Proteomes" id="UP001208689">
    <property type="component" value="Chromosome"/>
</dbReference>
<gene>
    <name evidence="3" type="ORF">NEF87_000780</name>
</gene>
<dbReference type="InterPro" id="IPR029052">
    <property type="entry name" value="Metallo-depent_PP-like"/>
</dbReference>
<reference evidence="3" key="1">
    <citation type="submission" date="2022-09" db="EMBL/GenBank/DDBJ databases">
        <title>Actin cytoskeleton and complex cell architecture in an #Asgard archaeon.</title>
        <authorList>
            <person name="Ponce Toledo R.I."/>
            <person name="Schleper C."/>
            <person name="Rodrigues Oliveira T."/>
            <person name="Wollweber F."/>
            <person name="Xu J."/>
            <person name="Rittmann S."/>
            <person name="Klingl A."/>
            <person name="Pilhofer M."/>
        </authorList>
    </citation>
    <scope>NUCLEOTIDE SEQUENCE</scope>
    <source>
        <strain evidence="3">B-35</strain>
    </source>
</reference>
<proteinExistence type="predicted"/>
<organism evidence="3 4">
    <name type="scientific">Candidatus Lokiarchaeum ossiferum</name>
    <dbReference type="NCBI Taxonomy" id="2951803"/>
    <lineage>
        <taxon>Archaea</taxon>
        <taxon>Promethearchaeati</taxon>
        <taxon>Promethearchaeota</taxon>
        <taxon>Promethearchaeia</taxon>
        <taxon>Promethearchaeales</taxon>
        <taxon>Promethearchaeaceae</taxon>
        <taxon>Candidatus Lokiarchaeum</taxon>
    </lineage>
</organism>
<keyword evidence="1" id="KW-0175">Coiled coil</keyword>
<name>A0ABY6HM85_9ARCH</name>
<protein>
    <recommendedName>
        <fullName evidence="2">Calcineurin-like phosphoesterase domain-containing protein</fullName>
    </recommendedName>
</protein>
<evidence type="ECO:0000313" key="3">
    <source>
        <dbReference type="EMBL" id="UYP44495.1"/>
    </source>
</evidence>
<dbReference type="SUPFAM" id="SSF56300">
    <property type="entry name" value="Metallo-dependent phosphatases"/>
    <property type="match status" value="1"/>
</dbReference>
<evidence type="ECO:0000256" key="1">
    <source>
        <dbReference type="SAM" id="Coils"/>
    </source>
</evidence>
<keyword evidence="4" id="KW-1185">Reference proteome</keyword>
<sequence>MQNIYFTSDWYLFHSNIIKYSERPFSNVQDMNNSILKMFFSTVNKGDVVYFLGDFSFASKSKHVEILAILKQLTELVDFHFIIGNHDKHMVSYYKKYCTSVSILKEIRILDKTITLCHYPMHSFIHSHHNSWQLYGHHHSNTNTEIKGKRFNVSVDANHFQMISFSQLESLMEQRDNNWDYLDPEIVDLERQLGILKAKDEKLMQKILHLEKMMDPSFLEKATKSMINNEKIRLETLKSQLQEGKDKMLELKQQLNQWNFTRN</sequence>
<feature type="coiled-coil region" evidence="1">
    <location>
        <begin position="186"/>
        <end position="254"/>
    </location>
</feature>
<dbReference type="Gene3D" id="3.60.21.10">
    <property type="match status" value="1"/>
</dbReference>
<dbReference type="InterPro" id="IPR024654">
    <property type="entry name" value="Calcineurin-like_PHP_lpxH"/>
</dbReference>
<evidence type="ECO:0000259" key="2">
    <source>
        <dbReference type="Pfam" id="PF12850"/>
    </source>
</evidence>
<feature type="domain" description="Calcineurin-like phosphoesterase" evidence="2">
    <location>
        <begin position="35"/>
        <end position="150"/>
    </location>
</feature>
<accession>A0ABY6HM85</accession>
<dbReference type="EMBL" id="CP104013">
    <property type="protein sequence ID" value="UYP44495.1"/>
    <property type="molecule type" value="Genomic_DNA"/>
</dbReference>
<dbReference type="Pfam" id="PF12850">
    <property type="entry name" value="Metallophos_2"/>
    <property type="match status" value="1"/>
</dbReference>